<dbReference type="InterPro" id="IPR009027">
    <property type="entry name" value="Ribosomal_bL9/RNase_H1_N"/>
</dbReference>
<comment type="function">
    <text evidence="7">Binds to the 23S rRNA.</text>
</comment>
<dbReference type="Proteomes" id="UP000053688">
    <property type="component" value="Unassembled WGS sequence"/>
</dbReference>
<keyword evidence="5 7" id="KW-0687">Ribonucleoprotein</keyword>
<evidence type="ECO:0000313" key="9">
    <source>
        <dbReference type="EMBL" id="EPE37988.1"/>
    </source>
</evidence>
<dbReference type="InterPro" id="IPR020070">
    <property type="entry name" value="Ribosomal_bL9_N"/>
</dbReference>
<dbReference type="GO" id="GO:0019843">
    <property type="term" value="F:rRNA binding"/>
    <property type="evidence" value="ECO:0007669"/>
    <property type="project" value="UniProtKB-UniRule"/>
</dbReference>
<dbReference type="STRING" id="28176.CF66_4003"/>
<dbReference type="InterPro" id="IPR020069">
    <property type="entry name" value="Ribosomal_bL9_C"/>
</dbReference>
<sequence length="149" mass="16012">MRVILLDKVSNLGAFGDTVNVRSGYARNFLIPKGKAVVATEVNVKMFKIRSDKLKAKVTEQLSLAKARAEKVNNLSNVVISSKAGDEGKLFGSVGARNIANAISSMGVEVEKSEICLPDGVIRSTGEFDISLQFHPEVVVSIRLHVVSA</sequence>
<dbReference type="Gene3D" id="3.40.5.10">
    <property type="entry name" value="Ribosomal protein L9, N-terminal domain"/>
    <property type="match status" value="1"/>
</dbReference>
<evidence type="ECO:0000256" key="6">
    <source>
        <dbReference type="ARBA" id="ARBA00035292"/>
    </source>
</evidence>
<evidence type="ECO:0000313" key="10">
    <source>
        <dbReference type="Proteomes" id="UP000053688"/>
    </source>
</evidence>
<dbReference type="NCBIfam" id="TIGR00158">
    <property type="entry name" value="L9"/>
    <property type="match status" value="1"/>
</dbReference>
<keyword evidence="10" id="KW-1185">Reference proteome</keyword>
<accession>S3EIH7</accession>
<dbReference type="GO" id="GO:0005840">
    <property type="term" value="C:ribosome"/>
    <property type="evidence" value="ECO:0007669"/>
    <property type="project" value="UniProtKB-KW"/>
</dbReference>
<dbReference type="InterPro" id="IPR036935">
    <property type="entry name" value="Ribosomal_bL9_N_sf"/>
</dbReference>
<dbReference type="eggNOG" id="COG0359">
    <property type="taxonomic scope" value="Bacteria"/>
</dbReference>
<dbReference type="PROSITE" id="PS00651">
    <property type="entry name" value="RIBOSOMAL_L9"/>
    <property type="match status" value="1"/>
</dbReference>
<dbReference type="PATRIC" id="fig|1236703.3.peg.451"/>
<dbReference type="HAMAP" id="MF_00503">
    <property type="entry name" value="Ribosomal_bL9"/>
    <property type="match status" value="1"/>
</dbReference>
<dbReference type="GO" id="GO:1990904">
    <property type="term" value="C:ribonucleoprotein complex"/>
    <property type="evidence" value="ECO:0007669"/>
    <property type="project" value="UniProtKB-KW"/>
</dbReference>
<evidence type="ECO:0000256" key="5">
    <source>
        <dbReference type="ARBA" id="ARBA00023274"/>
    </source>
</evidence>
<reference evidence="9 10" key="1">
    <citation type="journal article" date="2014" name="Environ. Microbiol.">
        <title>Genomic signatures of obligate host dependence in the luminous bacterial symbiont of a vertebrate.</title>
        <authorList>
            <person name="Hendry T.A."/>
            <person name="de Wet J.R."/>
            <person name="Dunlap P.V."/>
        </authorList>
    </citation>
    <scope>NUCLEOTIDE SEQUENCE [LARGE SCALE GENOMIC DNA]</scope>
    <source>
        <strain evidence="9 10">Akat1</strain>
    </source>
</reference>
<dbReference type="Pfam" id="PF01281">
    <property type="entry name" value="Ribosomal_L9_N"/>
    <property type="match status" value="1"/>
</dbReference>
<dbReference type="SUPFAM" id="SSF55653">
    <property type="entry name" value="Ribosomal protein L9 C-domain"/>
    <property type="match status" value="1"/>
</dbReference>
<dbReference type="RefSeq" id="WP_016503786.1">
    <property type="nucleotide sequence ID" value="NZ_AMSD01000001.1"/>
</dbReference>
<feature type="domain" description="Ribosomal protein L9" evidence="8">
    <location>
        <begin position="13"/>
        <end position="40"/>
    </location>
</feature>
<dbReference type="Gene3D" id="3.10.430.100">
    <property type="entry name" value="Ribosomal protein L9, C-terminal domain"/>
    <property type="match status" value="1"/>
</dbReference>
<dbReference type="InterPro" id="IPR000244">
    <property type="entry name" value="Ribosomal_bL9"/>
</dbReference>
<evidence type="ECO:0000256" key="7">
    <source>
        <dbReference type="HAMAP-Rule" id="MF_00503"/>
    </source>
</evidence>
<comment type="caution">
    <text evidence="9">The sequence shown here is derived from an EMBL/GenBank/DDBJ whole genome shotgun (WGS) entry which is preliminary data.</text>
</comment>
<name>S3EIH7_9GAMM</name>
<evidence type="ECO:0000256" key="4">
    <source>
        <dbReference type="ARBA" id="ARBA00022980"/>
    </source>
</evidence>
<evidence type="ECO:0000256" key="1">
    <source>
        <dbReference type="ARBA" id="ARBA00010605"/>
    </source>
</evidence>
<evidence type="ECO:0000256" key="3">
    <source>
        <dbReference type="ARBA" id="ARBA00022884"/>
    </source>
</evidence>
<keyword evidence="2 7" id="KW-0699">rRNA-binding</keyword>
<dbReference type="InterPro" id="IPR036791">
    <property type="entry name" value="Ribosomal_bL9_C_sf"/>
</dbReference>
<organism evidence="9 10">
    <name type="scientific">Candidatus Photodesmus katoptron Akat1</name>
    <dbReference type="NCBI Taxonomy" id="1236703"/>
    <lineage>
        <taxon>Bacteria</taxon>
        <taxon>Pseudomonadati</taxon>
        <taxon>Pseudomonadota</taxon>
        <taxon>Gammaproteobacteria</taxon>
        <taxon>Vibrionales</taxon>
        <taxon>Vibrionaceae</taxon>
        <taxon>Candidatus Photodesmus</taxon>
    </lineage>
</organism>
<protein>
    <recommendedName>
        <fullName evidence="6 7">Large ribosomal subunit protein bL9</fullName>
    </recommendedName>
</protein>
<dbReference type="GO" id="GO:0003735">
    <property type="term" value="F:structural constituent of ribosome"/>
    <property type="evidence" value="ECO:0007669"/>
    <property type="project" value="InterPro"/>
</dbReference>
<dbReference type="SUPFAM" id="SSF55658">
    <property type="entry name" value="L9 N-domain-like"/>
    <property type="match status" value="1"/>
</dbReference>
<dbReference type="PANTHER" id="PTHR21368">
    <property type="entry name" value="50S RIBOSOMAL PROTEIN L9"/>
    <property type="match status" value="1"/>
</dbReference>
<keyword evidence="4 7" id="KW-0689">Ribosomal protein</keyword>
<proteinExistence type="inferred from homology"/>
<dbReference type="AlphaFoldDB" id="S3EIH7"/>
<keyword evidence="3 7" id="KW-0694">RNA-binding</keyword>
<dbReference type="InterPro" id="IPR020594">
    <property type="entry name" value="Ribosomal_bL9_bac/chp"/>
</dbReference>
<gene>
    <name evidence="7 9" type="primary">rplI</name>
    <name evidence="9" type="ORF">O1U_0451</name>
</gene>
<comment type="similarity">
    <text evidence="1 7">Belongs to the bacterial ribosomal protein bL9 family.</text>
</comment>
<dbReference type="EMBL" id="AMSD01000001">
    <property type="protein sequence ID" value="EPE37988.1"/>
    <property type="molecule type" value="Genomic_DNA"/>
</dbReference>
<dbReference type="Pfam" id="PF03948">
    <property type="entry name" value="Ribosomal_L9_C"/>
    <property type="match status" value="1"/>
</dbReference>
<evidence type="ECO:0000259" key="8">
    <source>
        <dbReference type="PROSITE" id="PS00651"/>
    </source>
</evidence>
<evidence type="ECO:0000256" key="2">
    <source>
        <dbReference type="ARBA" id="ARBA00022730"/>
    </source>
</evidence>
<dbReference type="GO" id="GO:0006412">
    <property type="term" value="P:translation"/>
    <property type="evidence" value="ECO:0007669"/>
    <property type="project" value="UniProtKB-UniRule"/>
</dbReference>